<gene>
    <name evidence="2" type="ORF">LHA_0039</name>
</gene>
<dbReference type="STRING" id="449.LHA_0039"/>
<protein>
    <submittedName>
        <fullName evidence="2">Uncharacterized protein</fullName>
    </submittedName>
</protein>
<dbReference type="RefSeq" id="WP_045104750.1">
    <property type="nucleotide sequence ID" value="NZ_LN681225.1"/>
</dbReference>
<name>A0A0A8UQZ0_LEGHA</name>
<dbReference type="Proteomes" id="UP000032803">
    <property type="component" value="Chromosome I"/>
</dbReference>
<feature type="region of interest" description="Disordered" evidence="1">
    <location>
        <begin position="41"/>
        <end position="63"/>
    </location>
</feature>
<evidence type="ECO:0000256" key="1">
    <source>
        <dbReference type="SAM" id="MobiDB-lite"/>
    </source>
</evidence>
<dbReference type="HOGENOM" id="CLU_2880354_0_0_6"/>
<reference evidence="3" key="1">
    <citation type="submission" date="2014-09" db="EMBL/GenBank/DDBJ databases">
        <authorList>
            <person name="Gomez-Valero L."/>
        </authorList>
    </citation>
    <scope>NUCLEOTIDE SEQUENCE [LARGE SCALE GENOMIC DNA]</scope>
    <source>
        <strain evidence="3">ATCC35250</strain>
    </source>
</reference>
<dbReference type="PATRIC" id="fig|449.7.peg.1828"/>
<keyword evidence="3" id="KW-1185">Reference proteome</keyword>
<evidence type="ECO:0000313" key="3">
    <source>
        <dbReference type="Proteomes" id="UP000032803"/>
    </source>
</evidence>
<sequence>MTILSKEALEKIRKERAERNEENADNIDALFRELDNKIEENKEEKEDYYPFDDDFASFPPDTD</sequence>
<dbReference type="KEGG" id="lha:LHA_0039"/>
<dbReference type="AlphaFoldDB" id="A0A0A8UQZ0"/>
<accession>A0A0A8UQZ0</accession>
<dbReference type="EMBL" id="LN681225">
    <property type="protein sequence ID" value="CEK09164.1"/>
    <property type="molecule type" value="Genomic_DNA"/>
</dbReference>
<organism evidence="2 3">
    <name type="scientific">Legionella hackeliae</name>
    <dbReference type="NCBI Taxonomy" id="449"/>
    <lineage>
        <taxon>Bacteria</taxon>
        <taxon>Pseudomonadati</taxon>
        <taxon>Pseudomonadota</taxon>
        <taxon>Gammaproteobacteria</taxon>
        <taxon>Legionellales</taxon>
        <taxon>Legionellaceae</taxon>
        <taxon>Legionella</taxon>
    </lineage>
</organism>
<proteinExistence type="predicted"/>
<evidence type="ECO:0000313" key="2">
    <source>
        <dbReference type="EMBL" id="CEK09164.1"/>
    </source>
</evidence>